<accession>A0A850RDX6</accession>
<proteinExistence type="predicted"/>
<evidence type="ECO:0000313" key="1">
    <source>
        <dbReference type="EMBL" id="NVY96938.1"/>
    </source>
</evidence>
<dbReference type="EMBL" id="JABZEC010000006">
    <property type="protein sequence ID" value="NVY96938.1"/>
    <property type="molecule type" value="Genomic_DNA"/>
</dbReference>
<organism evidence="1 2">
    <name type="scientific">Bombilactobacillus apium</name>
    <dbReference type="NCBI Taxonomy" id="2675299"/>
    <lineage>
        <taxon>Bacteria</taxon>
        <taxon>Bacillati</taxon>
        <taxon>Bacillota</taxon>
        <taxon>Bacilli</taxon>
        <taxon>Lactobacillales</taxon>
        <taxon>Lactobacillaceae</taxon>
        <taxon>Bombilactobacillus</taxon>
    </lineage>
</organism>
<sequence length="148" mass="17076">MIGLSILQLLKSKPIIKIWSQVRSTAQTYFHSRRQEYDLPAYQQLLPRGLEAASTLVIDLAGRVENLVPLIQQRLPVWSLILSQTVGIQFISGPIWPADYRHLLYLMQTGQIHLPIARQFPLNDFLAAFKYQQQAPHRGRHLLPFPRV</sequence>
<keyword evidence="2" id="KW-1185">Reference proteome</keyword>
<dbReference type="RefSeq" id="WP_176943093.1">
    <property type="nucleotide sequence ID" value="NZ_JABZEC010000006.1"/>
</dbReference>
<comment type="caution">
    <text evidence="1">The sequence shown here is derived from an EMBL/GenBank/DDBJ whole genome shotgun (WGS) entry which is preliminary data.</text>
</comment>
<dbReference type="Proteomes" id="UP000563523">
    <property type="component" value="Unassembled WGS sequence"/>
</dbReference>
<protein>
    <submittedName>
        <fullName evidence="1">Uncharacterized protein</fullName>
    </submittedName>
</protein>
<name>A0A850RDX6_9LACO</name>
<gene>
    <name evidence="1" type="ORF">HU830_07215</name>
</gene>
<reference evidence="1 2" key="1">
    <citation type="submission" date="2020-06" db="EMBL/GenBank/DDBJ databases">
        <authorList>
            <person name="Kang J."/>
        </authorList>
    </citation>
    <scope>NUCLEOTIDE SEQUENCE [LARGE SCALE GENOMIC DNA]</scope>
    <source>
        <strain evidence="1 2">DCY120</strain>
    </source>
</reference>
<dbReference type="AlphaFoldDB" id="A0A850RDX6"/>
<evidence type="ECO:0000313" key="2">
    <source>
        <dbReference type="Proteomes" id="UP000563523"/>
    </source>
</evidence>